<feature type="transmembrane region" description="Helical" evidence="8">
    <location>
        <begin position="887"/>
        <end position="908"/>
    </location>
</feature>
<feature type="transmembrane region" description="Helical" evidence="8">
    <location>
        <begin position="460"/>
        <end position="477"/>
    </location>
</feature>
<dbReference type="GO" id="GO:0022857">
    <property type="term" value="F:transmembrane transporter activity"/>
    <property type="evidence" value="ECO:0007669"/>
    <property type="project" value="TreeGrafter"/>
</dbReference>
<keyword evidence="3 8" id="KW-0812">Transmembrane</keyword>
<evidence type="ECO:0000256" key="7">
    <source>
        <dbReference type="SAM" id="MobiDB-lite"/>
    </source>
</evidence>
<evidence type="ECO:0000256" key="1">
    <source>
        <dbReference type="ARBA" id="ARBA00004651"/>
    </source>
</evidence>
<comment type="subcellular location">
    <subcellularLocation>
        <location evidence="1">Cell membrane</location>
        <topology evidence="1">Multi-pass membrane protein</topology>
    </subcellularLocation>
</comment>
<dbReference type="PANTHER" id="PTHR30572:SF4">
    <property type="entry name" value="ABC TRANSPORTER PERMEASE YTRF"/>
    <property type="match status" value="1"/>
</dbReference>
<dbReference type="GO" id="GO:0005886">
    <property type="term" value="C:plasma membrane"/>
    <property type="evidence" value="ECO:0007669"/>
    <property type="project" value="UniProtKB-SubCell"/>
</dbReference>
<reference evidence="10 11" key="1">
    <citation type="submission" date="2018-01" db="EMBL/GenBank/DDBJ databases">
        <title>Complete genome sequence of Streptomyces lunaelactis MM109T, a Ferroverdin A producer isolated from cave moonmilk deposits.</title>
        <authorList>
            <person name="Naome A."/>
            <person name="Martinet L."/>
            <person name="Maciejewska M."/>
            <person name="Anderssen S."/>
            <person name="Adam D."/>
            <person name="Tenconi E."/>
            <person name="Deflandre B."/>
            <person name="Arguelles-Arias A."/>
            <person name="Calusinska M."/>
            <person name="Copieters W."/>
            <person name="Karim L."/>
            <person name="Hanikenne M."/>
            <person name="Baurain D."/>
            <person name="van Wezel G."/>
            <person name="Smargiasso N."/>
            <person name="de Pauw E."/>
            <person name="Delfosse P."/>
            <person name="Rigali S."/>
        </authorList>
    </citation>
    <scope>NUCLEOTIDE SEQUENCE [LARGE SCALE GENOMIC DNA]</scope>
    <source>
        <strain evidence="10 11">MM109</strain>
    </source>
</reference>
<dbReference type="InterPro" id="IPR003838">
    <property type="entry name" value="ABC3_permease_C"/>
</dbReference>
<dbReference type="EMBL" id="CP026304">
    <property type="protein sequence ID" value="AVZ73074.1"/>
    <property type="molecule type" value="Genomic_DNA"/>
</dbReference>
<dbReference type="PANTHER" id="PTHR30572">
    <property type="entry name" value="MEMBRANE COMPONENT OF TRANSPORTER-RELATED"/>
    <property type="match status" value="1"/>
</dbReference>
<dbReference type="Pfam" id="PF02687">
    <property type="entry name" value="FtsX"/>
    <property type="match status" value="1"/>
</dbReference>
<dbReference type="OrthoDB" id="3846564at2"/>
<evidence type="ECO:0000256" key="5">
    <source>
        <dbReference type="ARBA" id="ARBA00023136"/>
    </source>
</evidence>
<comment type="similarity">
    <text evidence="6">Belongs to the ABC-4 integral membrane protein family.</text>
</comment>
<feature type="region of interest" description="Disordered" evidence="7">
    <location>
        <begin position="68"/>
        <end position="87"/>
    </location>
</feature>
<feature type="transmembrane region" description="Helical" evidence="8">
    <location>
        <begin position="382"/>
        <end position="406"/>
    </location>
</feature>
<evidence type="ECO:0000313" key="11">
    <source>
        <dbReference type="Proteomes" id="UP000244201"/>
    </source>
</evidence>
<feature type="transmembrane region" description="Helical" evidence="8">
    <location>
        <begin position="412"/>
        <end position="432"/>
    </location>
</feature>
<feature type="transmembrane region" description="Helical" evidence="8">
    <location>
        <begin position="489"/>
        <end position="510"/>
    </location>
</feature>
<dbReference type="InterPro" id="IPR050250">
    <property type="entry name" value="Macrolide_Exporter_MacB"/>
</dbReference>
<dbReference type="RefSeq" id="WP_108148751.1">
    <property type="nucleotide sequence ID" value="NZ_CP026304.1"/>
</dbReference>
<feature type="transmembrane region" description="Helical" evidence="8">
    <location>
        <begin position="780"/>
        <end position="804"/>
    </location>
</feature>
<proteinExistence type="inferred from homology"/>
<dbReference type="KEGG" id="slk:SLUN_13625"/>
<dbReference type="GeneID" id="55656305"/>
<sequence length="923" mass="94682">MRSRTVAAVAPWVRTRLRTAPGTACALALLVALTAFLAALFPRGVEAYETAGLRHDIRSAAARSSVLEVTGPPPGLEKPQSAREKQMRADSLTSSYRGMLERLPEPVRADTAESSYGVRTTVAVAVDDPWLARPTRGLPPKFRMAAQAELDRHATLRAGRLPVAREAVTSQTAQVEAAVTAQTAESLRIKVGSVLHVPGQTRGPLAVRITGIVEPLRPHGGYWSTEPLLRTPALEAEPGGDPLERYWLAALLLPPDAAPVLLGVKGEPEYYWRIAPDPGRLTASDADPLKDRIASLSGGPGLLSLRAAAGTNAAFRTDLETVLGSYASMRSAITPVVAVAAFGIGAVVAVVLAMAGGLVAARRRAELGLLRSRGGSLRGIGGRLFAETAVVAVPAAALGLLAARLAVPDGRLLPSLAGAAAVALPACAALPVRAVVLHRRPQAYGGRDDLVEFRPSRRRTVAELTLLVLAVGAVTALRRRGTGSGSTDFLVSSAPVLVGLIAALLLVRLYPLPLRWASRAAGRLRGAVGFLSLARAGRSSATGTLPLLAVLVALTTASFGGSVLAGVSGARERAALLTTGADARVTAPATSLGLPAGAIEAVRDAEGVREVAPVHFADRVSLPNGDRDPAEAKGVRLVGVDPGAYARLTERTGLGALRAGELACAKRCAGPLPAVASPAVAARLGSGPRRIESPAGDVTVRVVAVRDITPAVPSGDFLLVDSAGLSRAPATELLVTGSSVDGARLRAAVHAAGRDIAVTLRTEVRAAFVDSPMQEGAERIYGAAIAAGAGYAVLALLLSVLGAAPERATLLARLRTMGLTPRQGRQLLGLEALPQALPAAVGGSLVGWATIVLLAPGVDLARLALAAAPGFAVVDGAPLRADPWSLGLPAAGVIVLAGAVAAAQAWWAGRRGSVHELKAGDAR</sequence>
<evidence type="ECO:0000256" key="8">
    <source>
        <dbReference type="SAM" id="Phobius"/>
    </source>
</evidence>
<keyword evidence="2" id="KW-1003">Cell membrane</keyword>
<evidence type="ECO:0000256" key="3">
    <source>
        <dbReference type="ARBA" id="ARBA00022692"/>
    </source>
</evidence>
<feature type="transmembrane region" description="Helical" evidence="8">
    <location>
        <begin position="547"/>
        <end position="567"/>
    </location>
</feature>
<evidence type="ECO:0000256" key="6">
    <source>
        <dbReference type="ARBA" id="ARBA00038076"/>
    </source>
</evidence>
<gene>
    <name evidence="10" type="ORF">SLUN_13625</name>
</gene>
<feature type="transmembrane region" description="Helical" evidence="8">
    <location>
        <begin position="336"/>
        <end position="361"/>
    </location>
</feature>
<name>A0A2R4T1U4_9ACTN</name>
<dbReference type="Proteomes" id="UP000244201">
    <property type="component" value="Chromosome"/>
</dbReference>
<evidence type="ECO:0000259" key="9">
    <source>
        <dbReference type="Pfam" id="PF02687"/>
    </source>
</evidence>
<keyword evidence="4 8" id="KW-1133">Transmembrane helix</keyword>
<accession>A0A2R4T1U4</accession>
<dbReference type="AlphaFoldDB" id="A0A2R4T1U4"/>
<protein>
    <recommendedName>
        <fullName evidence="9">ABC3 transporter permease C-terminal domain-containing protein</fullName>
    </recommendedName>
</protein>
<keyword evidence="5 8" id="KW-0472">Membrane</keyword>
<evidence type="ECO:0000256" key="4">
    <source>
        <dbReference type="ARBA" id="ARBA00022989"/>
    </source>
</evidence>
<feature type="transmembrane region" description="Helical" evidence="8">
    <location>
        <begin position="836"/>
        <end position="856"/>
    </location>
</feature>
<organism evidence="10 11">
    <name type="scientific">Streptomyces lunaelactis</name>
    <dbReference type="NCBI Taxonomy" id="1535768"/>
    <lineage>
        <taxon>Bacteria</taxon>
        <taxon>Bacillati</taxon>
        <taxon>Actinomycetota</taxon>
        <taxon>Actinomycetes</taxon>
        <taxon>Kitasatosporales</taxon>
        <taxon>Streptomycetaceae</taxon>
        <taxon>Streptomyces</taxon>
    </lineage>
</organism>
<evidence type="ECO:0000313" key="10">
    <source>
        <dbReference type="EMBL" id="AVZ73074.1"/>
    </source>
</evidence>
<feature type="domain" description="ABC3 transporter permease C-terminal" evidence="9">
    <location>
        <begin position="790"/>
        <end position="906"/>
    </location>
</feature>
<keyword evidence="11" id="KW-1185">Reference proteome</keyword>
<evidence type="ECO:0000256" key="2">
    <source>
        <dbReference type="ARBA" id="ARBA00022475"/>
    </source>
</evidence>